<dbReference type="Proteomes" id="UP000305948">
    <property type="component" value="Unassembled WGS sequence"/>
</dbReference>
<dbReference type="OrthoDB" id="3262296at2759"/>
<sequence>MPTGSTMISSGLQLSSSTLEHTAIAPARTASWVREHSSYNDSRHDPETSSPPSTYLKDEEEDRRTIASLPPRMLMRYHDGRPDEVISAEHYTNGRQTRRAKPAEAVQSRHVPAKRLPPQKVHAPPIQQSVSHPPSTGHHQSSSTSHNTPPYRARPPSTASTIPIPVPPPGLSRSLERSNNSRSHVRASSVPFPNGHAPAPPLDTRFLESRSVGGDGIGAGSTGGVPMSILESTGSVMGHKEQRRAAGPSGHSRTASDAGERRDIRTNSQAAASRGLSPVTGSISTDKASVIGTEVTGNWYMIKDSGQVPTTRRQSRPPNRRTLTKPPPGAGGRRSRSQSVDSTISTKGKAKELSPVSALHKSRPKDKPLPAAPPSNAGPPPSNSAYASSIQAGKPPSQTGSDRRPPNRTRSASTPPVPMASFGLSFGRRRPSQAELQDAEGKGSKGRPFFKRFFTTSFDRVRALEDVEAARVDFRDSHRKLVKSRPGLSSLPGFGPNEIPSDVQPPGLATSNATGHSQALSDVSQGQRPRSHSLDSSSYVMMSPPASLLNVPQRWRGPPTIVAPSTYQASEYSAAPFRATAQGLPHRDRAPVANPPSSSLGSPARENAPRVNGTSPGMSSTHVHARSQHTNAASTSHGRNHSLGQSPPESKGSPPRSPSVQSTNPKLPFSIKDYDLRPIKPLGRYRAGSQSSVASYAGTEKAARLAKVRRTSSVSSHSHPQPSRSLAGWLKSGFGVTGRRRRASESQARDVDSADGANKASPNGLLVENSSSASAPINQPPLEAGMSGTGAQNQDTIPLHSSPSRAPVINGASSAPAAQLPRSELYSPSASSSEISVGRSRPTRNGRPPSKSDFDRLYTTTIPTPPSKSPAPRDMSLQLAPALQYGQVRSSTASDSRFPQPARVHGLPSLASHHPWDPTIPPQFYEDRSRKSIGGMSQVSWNMRKTITIPIPSEGPAYRHLPSATQRPSNSTTTGASQPLQYVPQSPQQLGASTSATVQRAVPRPMPYSPTTNGANSQVPMPRGLHRPSPSAPSNYTYSNSLLERPNLPSIRNPPQPDTTEAETEAPVVPEKPTKAPLLRRFLGGRGKGTDNADGGDPDAKEEKKSRKGLSAESAAWR</sequence>
<feature type="region of interest" description="Disordered" evidence="1">
    <location>
        <begin position="886"/>
        <end position="924"/>
    </location>
</feature>
<feature type="compositionally biased region" description="Polar residues" evidence="1">
    <location>
        <begin position="1032"/>
        <end position="1042"/>
    </location>
</feature>
<keyword evidence="3" id="KW-1185">Reference proteome</keyword>
<accession>A0A5C3MT79</accession>
<feature type="compositionally biased region" description="Polar residues" evidence="1">
    <location>
        <begin position="337"/>
        <end position="346"/>
    </location>
</feature>
<feature type="compositionally biased region" description="Low complexity" evidence="1">
    <location>
        <begin position="131"/>
        <end position="150"/>
    </location>
</feature>
<feature type="compositionally biased region" description="Polar residues" evidence="1">
    <location>
        <begin position="789"/>
        <end position="804"/>
    </location>
</feature>
<feature type="region of interest" description="Disordered" evidence="1">
    <location>
        <begin position="578"/>
        <end position="677"/>
    </location>
</feature>
<dbReference type="AlphaFoldDB" id="A0A5C3MT79"/>
<feature type="compositionally biased region" description="Low complexity" evidence="1">
    <location>
        <begin position="711"/>
        <end position="725"/>
    </location>
</feature>
<organism evidence="2 3">
    <name type="scientific">Heliocybe sulcata</name>
    <dbReference type="NCBI Taxonomy" id="5364"/>
    <lineage>
        <taxon>Eukaryota</taxon>
        <taxon>Fungi</taxon>
        <taxon>Dikarya</taxon>
        <taxon>Basidiomycota</taxon>
        <taxon>Agaricomycotina</taxon>
        <taxon>Agaricomycetes</taxon>
        <taxon>Gloeophyllales</taxon>
        <taxon>Gloeophyllaceae</taxon>
        <taxon>Heliocybe</taxon>
    </lineage>
</organism>
<evidence type="ECO:0000313" key="2">
    <source>
        <dbReference type="EMBL" id="TFK47646.1"/>
    </source>
</evidence>
<feature type="compositionally biased region" description="Low complexity" evidence="1">
    <location>
        <begin position="823"/>
        <end position="836"/>
    </location>
</feature>
<evidence type="ECO:0000313" key="3">
    <source>
        <dbReference type="Proteomes" id="UP000305948"/>
    </source>
</evidence>
<feature type="region of interest" description="Disordered" evidence="1">
    <location>
        <begin position="952"/>
        <end position="1118"/>
    </location>
</feature>
<protein>
    <submittedName>
        <fullName evidence="2">Uncharacterized protein</fullName>
    </submittedName>
</protein>
<feature type="compositionally biased region" description="Low complexity" evidence="1">
    <location>
        <begin position="171"/>
        <end position="182"/>
    </location>
</feature>
<feature type="compositionally biased region" description="Polar residues" evidence="1">
    <location>
        <begin position="1009"/>
        <end position="1019"/>
    </location>
</feature>
<feature type="compositionally biased region" description="Basic and acidic residues" evidence="1">
    <location>
        <begin position="743"/>
        <end position="752"/>
    </location>
</feature>
<evidence type="ECO:0000256" key="1">
    <source>
        <dbReference type="SAM" id="MobiDB-lite"/>
    </source>
</evidence>
<dbReference type="EMBL" id="ML213523">
    <property type="protein sequence ID" value="TFK47646.1"/>
    <property type="molecule type" value="Genomic_DNA"/>
</dbReference>
<feature type="compositionally biased region" description="Polar residues" evidence="1">
    <location>
        <begin position="509"/>
        <end position="540"/>
    </location>
</feature>
<feature type="compositionally biased region" description="Basic and acidic residues" evidence="1">
    <location>
        <begin position="33"/>
        <end position="47"/>
    </location>
</feature>
<feature type="compositionally biased region" description="Pro residues" evidence="1">
    <location>
        <begin position="370"/>
        <end position="382"/>
    </location>
</feature>
<feature type="region of interest" description="Disordered" evidence="1">
    <location>
        <begin position="468"/>
        <end position="543"/>
    </location>
</feature>
<feature type="compositionally biased region" description="Polar residues" evidence="1">
    <location>
        <begin position="963"/>
        <end position="998"/>
    </location>
</feature>
<reference evidence="2 3" key="1">
    <citation type="journal article" date="2019" name="Nat. Ecol. Evol.">
        <title>Megaphylogeny resolves global patterns of mushroom evolution.</title>
        <authorList>
            <person name="Varga T."/>
            <person name="Krizsan K."/>
            <person name="Foldi C."/>
            <person name="Dima B."/>
            <person name="Sanchez-Garcia M."/>
            <person name="Sanchez-Ramirez S."/>
            <person name="Szollosi G.J."/>
            <person name="Szarkandi J.G."/>
            <person name="Papp V."/>
            <person name="Albert L."/>
            <person name="Andreopoulos W."/>
            <person name="Angelini C."/>
            <person name="Antonin V."/>
            <person name="Barry K.W."/>
            <person name="Bougher N.L."/>
            <person name="Buchanan P."/>
            <person name="Buyck B."/>
            <person name="Bense V."/>
            <person name="Catcheside P."/>
            <person name="Chovatia M."/>
            <person name="Cooper J."/>
            <person name="Damon W."/>
            <person name="Desjardin D."/>
            <person name="Finy P."/>
            <person name="Geml J."/>
            <person name="Haridas S."/>
            <person name="Hughes K."/>
            <person name="Justo A."/>
            <person name="Karasinski D."/>
            <person name="Kautmanova I."/>
            <person name="Kiss B."/>
            <person name="Kocsube S."/>
            <person name="Kotiranta H."/>
            <person name="LaButti K.M."/>
            <person name="Lechner B.E."/>
            <person name="Liimatainen K."/>
            <person name="Lipzen A."/>
            <person name="Lukacs Z."/>
            <person name="Mihaltcheva S."/>
            <person name="Morgado L.N."/>
            <person name="Niskanen T."/>
            <person name="Noordeloos M.E."/>
            <person name="Ohm R.A."/>
            <person name="Ortiz-Santana B."/>
            <person name="Ovrebo C."/>
            <person name="Racz N."/>
            <person name="Riley R."/>
            <person name="Savchenko A."/>
            <person name="Shiryaev A."/>
            <person name="Soop K."/>
            <person name="Spirin V."/>
            <person name="Szebenyi C."/>
            <person name="Tomsovsky M."/>
            <person name="Tulloss R.E."/>
            <person name="Uehling J."/>
            <person name="Grigoriev I.V."/>
            <person name="Vagvolgyi C."/>
            <person name="Papp T."/>
            <person name="Martin F.M."/>
            <person name="Miettinen O."/>
            <person name="Hibbett D.S."/>
            <person name="Nagy L.G."/>
        </authorList>
    </citation>
    <scope>NUCLEOTIDE SEQUENCE [LARGE SCALE GENOMIC DNA]</scope>
    <source>
        <strain evidence="2 3">OMC1185</strain>
    </source>
</reference>
<feature type="region of interest" description="Disordered" evidence="1">
    <location>
        <begin position="298"/>
        <end position="449"/>
    </location>
</feature>
<feature type="compositionally biased region" description="Polar residues" evidence="1">
    <location>
        <begin position="768"/>
        <end position="777"/>
    </location>
</feature>
<gene>
    <name evidence="2" type="ORF">OE88DRAFT_1665912</name>
</gene>
<proteinExistence type="predicted"/>
<name>A0A5C3MT79_9AGAM</name>
<feature type="compositionally biased region" description="Basic residues" evidence="1">
    <location>
        <begin position="313"/>
        <end position="323"/>
    </location>
</feature>
<feature type="region of interest" description="Disordered" evidence="1">
    <location>
        <begin position="236"/>
        <end position="284"/>
    </location>
</feature>
<feature type="compositionally biased region" description="Polar residues" evidence="1">
    <location>
        <begin position="887"/>
        <end position="897"/>
    </location>
</feature>
<feature type="region of interest" description="Disordered" evidence="1">
    <location>
        <begin position="707"/>
        <end position="874"/>
    </location>
</feature>
<feature type="region of interest" description="Disordered" evidence="1">
    <location>
        <begin position="28"/>
        <end position="204"/>
    </location>
</feature>
<feature type="compositionally biased region" description="Polar residues" evidence="1">
    <location>
        <begin position="612"/>
        <end position="648"/>
    </location>
</feature>